<accession>A0A455ZLY7</accession>
<proteinExistence type="evidence at transcript level"/>
<reference evidence="11" key="1">
    <citation type="journal article" date="2019" name="Nature">
        <title>Complete biosynthesis of cannabinoids and their unnatural analogues in yeast.</title>
        <authorList>
            <person name="Luo X."/>
            <person name="Reiter M.A."/>
            <person name="d'Espaux L."/>
            <person name="Wong J."/>
            <person name="Denby C.M."/>
            <person name="Lechner A."/>
            <person name="Zhang Y."/>
            <person name="Grzybowski A.T."/>
            <person name="Harth S."/>
            <person name="Lin W."/>
            <person name="Lee H."/>
            <person name="Yu C."/>
            <person name="Shin J."/>
            <person name="Deng K."/>
            <person name="Benites V.T."/>
            <person name="Wang G."/>
            <person name="Baidoo E.E."/>
            <person name="Chen Y."/>
            <person name="Dev I."/>
            <person name="Petzold C.J."/>
            <person name="Keasling J.D."/>
        </authorList>
    </citation>
    <scope>NUCLEOTIDE SEQUENCE</scope>
</reference>
<feature type="transmembrane region" description="Helical" evidence="10">
    <location>
        <begin position="320"/>
        <end position="342"/>
    </location>
</feature>
<organism evidence="11">
    <name type="scientific">Cannabis sativa</name>
    <name type="common">Hemp</name>
    <name type="synonym">Marijuana</name>
    <dbReference type="NCBI Taxonomy" id="3483"/>
    <lineage>
        <taxon>Eukaryota</taxon>
        <taxon>Viridiplantae</taxon>
        <taxon>Streptophyta</taxon>
        <taxon>Embryophyta</taxon>
        <taxon>Tracheophyta</taxon>
        <taxon>Spermatophyta</taxon>
        <taxon>Magnoliopsida</taxon>
        <taxon>eudicotyledons</taxon>
        <taxon>Gunneridae</taxon>
        <taxon>Pentapetalae</taxon>
        <taxon>rosids</taxon>
        <taxon>fabids</taxon>
        <taxon>Rosales</taxon>
        <taxon>Cannabaceae</taxon>
        <taxon>Cannabis</taxon>
    </lineage>
</organism>
<evidence type="ECO:0000256" key="6">
    <source>
        <dbReference type="ARBA" id="ARBA00022692"/>
    </source>
</evidence>
<evidence type="ECO:0000256" key="10">
    <source>
        <dbReference type="SAM" id="Phobius"/>
    </source>
</evidence>
<feature type="transmembrane region" description="Helical" evidence="10">
    <location>
        <begin position="348"/>
        <end position="369"/>
    </location>
</feature>
<feature type="transmembrane region" description="Helical" evidence="10">
    <location>
        <begin position="189"/>
        <end position="209"/>
    </location>
</feature>
<dbReference type="Gene3D" id="1.10.357.140">
    <property type="entry name" value="UbiA prenyltransferase"/>
    <property type="match status" value="1"/>
</dbReference>
<feature type="transmembrane region" description="Helical" evidence="10">
    <location>
        <begin position="244"/>
        <end position="262"/>
    </location>
</feature>
<evidence type="ECO:0000256" key="2">
    <source>
        <dbReference type="ARBA" id="ARBA00005985"/>
    </source>
</evidence>
<protein>
    <submittedName>
        <fullName evidence="11">Prenyltransferase 3</fullName>
    </submittedName>
</protein>
<dbReference type="InterPro" id="IPR044878">
    <property type="entry name" value="UbiA_sf"/>
</dbReference>
<dbReference type="GO" id="GO:0031969">
    <property type="term" value="C:chloroplast membrane"/>
    <property type="evidence" value="ECO:0007669"/>
    <property type="project" value="UniProtKB-SubCell"/>
</dbReference>
<evidence type="ECO:0000256" key="8">
    <source>
        <dbReference type="ARBA" id="ARBA00022989"/>
    </source>
</evidence>
<keyword evidence="8 10" id="KW-1133">Transmembrane helix</keyword>
<evidence type="ECO:0000256" key="7">
    <source>
        <dbReference type="ARBA" id="ARBA00022946"/>
    </source>
</evidence>
<feature type="transmembrane region" description="Helical" evidence="10">
    <location>
        <begin position="215"/>
        <end position="232"/>
    </location>
</feature>
<evidence type="ECO:0000256" key="9">
    <source>
        <dbReference type="ARBA" id="ARBA00023136"/>
    </source>
</evidence>
<dbReference type="AlphaFoldDB" id="A0A455ZLY7"/>
<dbReference type="InterPro" id="IPR000537">
    <property type="entry name" value="UbiA_prenyltransferase"/>
</dbReference>
<keyword evidence="6 10" id="KW-0812">Transmembrane</keyword>
<evidence type="ECO:0000256" key="1">
    <source>
        <dbReference type="ARBA" id="ARBA00004508"/>
    </source>
</evidence>
<dbReference type="Pfam" id="PF01040">
    <property type="entry name" value="UbiA"/>
    <property type="match status" value="1"/>
</dbReference>
<feature type="transmembrane region" description="Helical" evidence="10">
    <location>
        <begin position="147"/>
        <end position="168"/>
    </location>
</feature>
<keyword evidence="4" id="KW-0934">Plastid</keyword>
<gene>
    <name evidence="11" type="primary">PT3</name>
</gene>
<dbReference type="EMBL" id="BK010680">
    <property type="protein sequence ID" value="DAC76713.1"/>
    <property type="molecule type" value="mRNA"/>
</dbReference>
<name>A0A455ZLY7_CANSA</name>
<dbReference type="PANTHER" id="PTHR43009:SF10">
    <property type="entry name" value="HOMOGENTISATE SOLANESYLTRANSFERASE, CHLOROPLASTIC"/>
    <property type="match status" value="1"/>
</dbReference>
<evidence type="ECO:0000256" key="5">
    <source>
        <dbReference type="ARBA" id="ARBA00022679"/>
    </source>
</evidence>
<keyword evidence="7" id="KW-0809">Transit peptide</keyword>
<keyword evidence="3" id="KW-0150">Chloroplast</keyword>
<comment type="subcellular location">
    <subcellularLocation>
        <location evidence="1">Plastid</location>
        <location evidence="1">Chloroplast membrane</location>
        <topology evidence="1">Multi-pass membrane protein</topology>
    </subcellularLocation>
</comment>
<evidence type="ECO:0000256" key="4">
    <source>
        <dbReference type="ARBA" id="ARBA00022640"/>
    </source>
</evidence>
<comment type="similarity">
    <text evidence="2">Belongs to the UbiA prenyltransferase family.</text>
</comment>
<keyword evidence="5 11" id="KW-0808">Transferase</keyword>
<feature type="transmembrane region" description="Helical" evidence="10">
    <location>
        <begin position="381"/>
        <end position="399"/>
    </location>
</feature>
<evidence type="ECO:0000256" key="3">
    <source>
        <dbReference type="ARBA" id="ARBA00022528"/>
    </source>
</evidence>
<dbReference type="GO" id="GO:0016765">
    <property type="term" value="F:transferase activity, transferring alkyl or aryl (other than methyl) groups"/>
    <property type="evidence" value="ECO:0007669"/>
    <property type="project" value="InterPro"/>
</dbReference>
<evidence type="ECO:0000313" key="11">
    <source>
        <dbReference type="EMBL" id="DAC76713.1"/>
    </source>
</evidence>
<dbReference type="PANTHER" id="PTHR43009">
    <property type="entry name" value="HOMOGENTISATE SOLANESYLTRANSFERASE, CHLOROPLASTIC"/>
    <property type="match status" value="1"/>
</dbReference>
<keyword evidence="9 10" id="KW-0472">Membrane</keyword>
<sequence length="400" mass="45147">MVFSSVCSFPSSLGTNFKLVPRSNFKASSSHYHEINNFINNKPIKFSYFSSRLYCSAKPIVHRENKFTKSFSLSHLQRKSSIKAHGEIEADGSNGTSEFNVMKSGNAIWRFVRPYAAKGVLFNSAAMFAKELVGNLNLFSWPLMFKILSFTLVILCIFVSTSGINQIYDLDIDRLNKPNLPVASGEISVELAWLLTIVCTISGLTLTIITNSGPFFPFLYSASIFFGFLYSAPPFRWKKNPFTACFCNVMLYVGTSVGVYYACKASLGLPANWSPAFCLLFWFISLLSIPISIAKDLSDIEGDRKFGIITFSTKFGAKPIAYICHGLMLLNYVSVMAAAIIWPQFFNSSVILLSHAFMAIWVLYQAWILEKSNYATETCQKYYIFLWIIFSLEHAFYLFM</sequence>
<feature type="transmembrane region" description="Helical" evidence="10">
    <location>
        <begin position="274"/>
        <end position="294"/>
    </location>
</feature>